<accession>A0A1H4ZBT0</accession>
<dbReference type="Proteomes" id="UP000198982">
    <property type="component" value="Unassembled WGS sequence"/>
</dbReference>
<keyword evidence="1" id="KW-0812">Transmembrane</keyword>
<organism evidence="2 3">
    <name type="scientific">Pseudomonas saponiphila</name>
    <dbReference type="NCBI Taxonomy" id="556534"/>
    <lineage>
        <taxon>Bacteria</taxon>
        <taxon>Pseudomonadati</taxon>
        <taxon>Pseudomonadota</taxon>
        <taxon>Gammaproteobacteria</taxon>
        <taxon>Pseudomonadales</taxon>
        <taxon>Pseudomonadaceae</taxon>
        <taxon>Pseudomonas</taxon>
    </lineage>
</organism>
<feature type="transmembrane region" description="Helical" evidence="1">
    <location>
        <begin position="63"/>
        <end position="80"/>
    </location>
</feature>
<keyword evidence="1" id="KW-1133">Transmembrane helix</keyword>
<evidence type="ECO:0000313" key="3">
    <source>
        <dbReference type="Proteomes" id="UP000198982"/>
    </source>
</evidence>
<protein>
    <submittedName>
        <fullName evidence="2">Uncharacterized protein</fullName>
    </submittedName>
</protein>
<dbReference type="AlphaFoldDB" id="A0A1H4ZBT0"/>
<dbReference type="RefSeq" id="WP_143038340.1">
    <property type="nucleotide sequence ID" value="NZ_FNTJ01000003.1"/>
</dbReference>
<reference evidence="3" key="1">
    <citation type="submission" date="2016-10" db="EMBL/GenBank/DDBJ databases">
        <authorList>
            <person name="Varghese N."/>
            <person name="Submissions S."/>
        </authorList>
    </citation>
    <scope>NUCLEOTIDE SEQUENCE [LARGE SCALE GENOMIC DNA]</scope>
    <source>
        <strain evidence="3">DSM 9751</strain>
    </source>
</reference>
<keyword evidence="3" id="KW-1185">Reference proteome</keyword>
<dbReference type="EMBL" id="FNTJ01000003">
    <property type="protein sequence ID" value="SED27642.1"/>
    <property type="molecule type" value="Genomic_DNA"/>
</dbReference>
<feature type="transmembrane region" description="Helical" evidence="1">
    <location>
        <begin position="21"/>
        <end position="43"/>
    </location>
</feature>
<sequence>MRNQHTEDDSTPVVQVGPFSFTPNLIMALIGALSVLALVIAQMLGSPAGADGSLIEQLTATNVIWTFLVMCFCLPIAHLCKKAEMEFYPQAIRLMGVGLFAGSILSAVI</sequence>
<evidence type="ECO:0000313" key="2">
    <source>
        <dbReference type="EMBL" id="SED27642.1"/>
    </source>
</evidence>
<gene>
    <name evidence="2" type="ORF">SAMN05216178_6578</name>
</gene>
<proteinExistence type="predicted"/>
<evidence type="ECO:0000256" key="1">
    <source>
        <dbReference type="SAM" id="Phobius"/>
    </source>
</evidence>
<keyword evidence="1" id="KW-0472">Membrane</keyword>
<name>A0A1H4ZBT0_9PSED</name>